<dbReference type="Proteomes" id="UP000366872">
    <property type="component" value="Unassembled WGS sequence"/>
</dbReference>
<evidence type="ECO:0008006" key="4">
    <source>
        <dbReference type="Google" id="ProtNLM"/>
    </source>
</evidence>
<dbReference type="PROSITE" id="PS51257">
    <property type="entry name" value="PROKAR_LIPOPROTEIN"/>
    <property type="match status" value="1"/>
</dbReference>
<dbReference type="SUPFAM" id="SSF51445">
    <property type="entry name" value="(Trans)glycosidases"/>
    <property type="match status" value="1"/>
</dbReference>
<proteinExistence type="predicted"/>
<keyword evidence="3" id="KW-1185">Reference proteome</keyword>
<organism evidence="2 3">
    <name type="scientific">Pontiella desulfatans</name>
    <dbReference type="NCBI Taxonomy" id="2750659"/>
    <lineage>
        <taxon>Bacteria</taxon>
        <taxon>Pseudomonadati</taxon>
        <taxon>Kiritimatiellota</taxon>
        <taxon>Kiritimatiellia</taxon>
        <taxon>Kiritimatiellales</taxon>
        <taxon>Pontiellaceae</taxon>
        <taxon>Pontiella</taxon>
    </lineage>
</organism>
<feature type="signal peptide" evidence="1">
    <location>
        <begin position="1"/>
        <end position="31"/>
    </location>
</feature>
<dbReference type="InterPro" id="IPR017853">
    <property type="entry name" value="GH"/>
</dbReference>
<dbReference type="Gene3D" id="3.20.20.80">
    <property type="entry name" value="Glycosidases"/>
    <property type="match status" value="1"/>
</dbReference>
<feature type="chain" id="PRO_5025480847" description="Glycoside hydrolase family 42 N-terminal domain-containing protein" evidence="1">
    <location>
        <begin position="32"/>
        <end position="703"/>
    </location>
</feature>
<keyword evidence="1" id="KW-0732">Signal</keyword>
<evidence type="ECO:0000313" key="2">
    <source>
        <dbReference type="EMBL" id="VGO12777.1"/>
    </source>
</evidence>
<evidence type="ECO:0000313" key="3">
    <source>
        <dbReference type="Proteomes" id="UP000366872"/>
    </source>
</evidence>
<protein>
    <recommendedName>
        <fullName evidence="4">Glycoside hydrolase family 42 N-terminal domain-containing protein</fullName>
    </recommendedName>
</protein>
<dbReference type="AlphaFoldDB" id="A0A6C2TYS9"/>
<sequence length="703" mass="79147">MRQLFQRARQSAYRRRLACSAFGLLALGACAQPLELVSLKEGALHADIDYLDSAISNNVGDTIEVHAIGKDAWPNVTFNAIGKPWNLKGYATVKADFTNLGSAPLQVGIRLDSAKAAETETPQHAQGFELLDPAETRTISVRLVSDGWVFTNAVELVGMRRAPGAELVDVANIGRIQVFAGHVKQPCLFAVSNLRAEGSVGQRSAEGFLPFIDTYGQTKHREWEGKIRAHADFAVLRTAEEQDLAQHPGRSDLGTYRGWTGGEKREATGWFRVEKVDGQWWLVDPEGYLFWSHGATCIDPNFGYTGIQGREDYFEGLPADDKPLGQFYSQSSWAPHGFYADKVPFKIFQFYKANLFRKYGENWKADFSDSVHKRIKSWDMNTIANWADREVYRGQRTPYVANFFIRGNRQLEGSHGYWGKFHDVFDPSFRASIQRTLKQRKREAKDPWCIGFFVDNELSWGYDGMSLAIDTLASPADQPAKIEFIGDLQAKYGDIATLNLAWGTRHASWEALLASREPPEAVRAGEDLRVFYRKTCNTYFGTIRDELESAAPNHLYLGCRFAWVNDAVAVAASEYCDVVSYNKYNHSVRGLRLPHQIDKPLMIGEYHFGATDRGHFHPGLREGADQLERAEKFKAYFTSALDNPQMVGVHWFQWVDEHAAGRADEENYNVGLVDICDTPYPEMVSAMREVGATMYESRTGKGN</sequence>
<dbReference type="EMBL" id="CAAHFG010000001">
    <property type="protein sequence ID" value="VGO12777.1"/>
    <property type="molecule type" value="Genomic_DNA"/>
</dbReference>
<reference evidence="2 3" key="1">
    <citation type="submission" date="2019-04" db="EMBL/GenBank/DDBJ databases">
        <authorList>
            <person name="Van Vliet M D."/>
        </authorList>
    </citation>
    <scope>NUCLEOTIDE SEQUENCE [LARGE SCALE GENOMIC DNA]</scope>
    <source>
        <strain evidence="2 3">F1</strain>
    </source>
</reference>
<evidence type="ECO:0000256" key="1">
    <source>
        <dbReference type="SAM" id="SignalP"/>
    </source>
</evidence>
<dbReference type="RefSeq" id="WP_136078413.1">
    <property type="nucleotide sequence ID" value="NZ_CAAHFG010000001.1"/>
</dbReference>
<gene>
    <name evidence="2" type="ORF">PDESU_01331</name>
</gene>
<dbReference type="Gene3D" id="2.60.120.430">
    <property type="entry name" value="Galactose-binding lectin"/>
    <property type="match status" value="1"/>
</dbReference>
<accession>A0A6C2TYS9</accession>
<name>A0A6C2TYS9_PONDE</name>